<gene>
    <name evidence="1" type="ORF">Q9L42_006380</name>
</gene>
<evidence type="ECO:0000313" key="1">
    <source>
        <dbReference type="EMBL" id="XBS21747.1"/>
    </source>
</evidence>
<keyword evidence="2" id="KW-1185">Reference proteome</keyword>
<dbReference type="Pfam" id="PF05258">
    <property type="entry name" value="DciA"/>
    <property type="match status" value="1"/>
</dbReference>
<dbReference type="RefSeq" id="WP_305909260.1">
    <property type="nucleotide sequence ID" value="NZ_CP157743.1"/>
</dbReference>
<organism evidence="1 2">
    <name type="scientific">Methylomarinum roseum</name>
    <dbReference type="NCBI Taxonomy" id="3067653"/>
    <lineage>
        <taxon>Bacteria</taxon>
        <taxon>Pseudomonadati</taxon>
        <taxon>Pseudomonadota</taxon>
        <taxon>Gammaproteobacteria</taxon>
        <taxon>Methylococcales</taxon>
        <taxon>Methylococcaceae</taxon>
        <taxon>Methylomarinum</taxon>
    </lineage>
</organism>
<reference evidence="1 2" key="1">
    <citation type="journal article" date="2024" name="Microbiology">
        <title>Methylomarinum rosea sp. nov., a novel halophilic methanotrophic bacterium from the hypersaline Lake Elton.</title>
        <authorList>
            <person name="Suleimanov R.Z."/>
            <person name="Oshkin I.Y."/>
            <person name="Danilova O.V."/>
            <person name="Suzina N.E."/>
            <person name="Dedysh S.N."/>
        </authorList>
    </citation>
    <scope>NUCLEOTIDE SEQUENCE [LARGE SCALE GENOMIC DNA]</scope>
    <source>
        <strain evidence="1 2">Ch1-1</strain>
    </source>
</reference>
<name>A0AAU7NXN1_9GAMM</name>
<protein>
    <submittedName>
        <fullName evidence="1">DciA family protein</fullName>
    </submittedName>
</protein>
<dbReference type="InterPro" id="IPR007922">
    <property type="entry name" value="DciA-like"/>
</dbReference>
<sequence>MPKQSQSFKSVLNYPQRLFTIYQHKINQQTQLLALIKSAIPAQLADHALHCVLSGKKILLYTDSAIWSSQLRFYQQTILGQLHEHGYRGIETLQIKVTPQQIADEHPSNVKIPCRKNIELIRQQGMQQSDDRLNRALLRLSETLDRLSTQKD</sequence>
<dbReference type="EMBL" id="CP157743">
    <property type="protein sequence ID" value="XBS21747.1"/>
    <property type="molecule type" value="Genomic_DNA"/>
</dbReference>
<accession>A0AAU7NXN1</accession>
<dbReference type="AlphaFoldDB" id="A0AAU7NXN1"/>
<evidence type="ECO:0000313" key="2">
    <source>
        <dbReference type="Proteomes" id="UP001225378"/>
    </source>
</evidence>
<dbReference type="Proteomes" id="UP001225378">
    <property type="component" value="Chromosome"/>
</dbReference>
<proteinExistence type="predicted"/>
<dbReference type="KEGG" id="mech:Q9L42_006380"/>